<comment type="caution">
    <text evidence="1">The sequence shown here is derived from an EMBL/GenBank/DDBJ whole genome shotgun (WGS) entry which is preliminary data.</text>
</comment>
<keyword evidence="2" id="KW-1185">Reference proteome</keyword>
<dbReference type="AlphaFoldDB" id="A0A1B7P377"/>
<evidence type="ECO:0000313" key="1">
    <source>
        <dbReference type="EMBL" id="OAX83474.1"/>
    </source>
</evidence>
<sequence>MAPSLRPSQIISQTLVLNHLVAKFTKSLAKSAKGFDEVPPCGCSASFFDAAPEAQGMHSLQASQQDELTYDNKTYTITSSHHWWYTQVILKSVFQNQEMRKAALNI</sequence>
<proteinExistence type="predicted"/>
<reference evidence="1 2" key="1">
    <citation type="submission" date="2015-07" db="EMBL/GenBank/DDBJ databases">
        <title>Emmonsia species relationships and genome sequence.</title>
        <authorList>
            <person name="Cuomo C.A."/>
            <person name="Schwartz I.S."/>
            <person name="Kenyon C."/>
            <person name="de Hoog G.S."/>
            <person name="Govender N.P."/>
            <person name="Botha A."/>
            <person name="Moreno L."/>
            <person name="de Vries M."/>
            <person name="Munoz J.F."/>
            <person name="Stielow J.B."/>
        </authorList>
    </citation>
    <scope>NUCLEOTIDE SEQUENCE [LARGE SCALE GENOMIC DNA]</scope>
    <source>
        <strain evidence="1 2">CBS 136260</strain>
    </source>
</reference>
<organism evidence="1 2">
    <name type="scientific">Emergomyces africanus</name>
    <dbReference type="NCBI Taxonomy" id="1955775"/>
    <lineage>
        <taxon>Eukaryota</taxon>
        <taxon>Fungi</taxon>
        <taxon>Dikarya</taxon>
        <taxon>Ascomycota</taxon>
        <taxon>Pezizomycotina</taxon>
        <taxon>Eurotiomycetes</taxon>
        <taxon>Eurotiomycetidae</taxon>
        <taxon>Onygenales</taxon>
        <taxon>Ajellomycetaceae</taxon>
        <taxon>Emergomyces</taxon>
    </lineage>
</organism>
<dbReference type="EMBL" id="LGUA01000171">
    <property type="protein sequence ID" value="OAX83474.1"/>
    <property type="molecule type" value="Genomic_DNA"/>
</dbReference>
<accession>A0A1B7P377</accession>
<name>A0A1B7P377_9EURO</name>
<protein>
    <submittedName>
        <fullName evidence="1">Uncharacterized protein</fullName>
    </submittedName>
</protein>
<evidence type="ECO:0000313" key="2">
    <source>
        <dbReference type="Proteomes" id="UP000091918"/>
    </source>
</evidence>
<dbReference type="Proteomes" id="UP000091918">
    <property type="component" value="Unassembled WGS sequence"/>
</dbReference>
<gene>
    <name evidence="1" type="ORF">ACJ72_02160</name>
</gene>